<comment type="caution">
    <text evidence="3">The sequence shown here is derived from an EMBL/GenBank/DDBJ whole genome shotgun (WGS) entry which is preliminary data.</text>
</comment>
<organism evidence="3 4">
    <name type="scientific">Niallia hominis</name>
    <dbReference type="NCBI Taxonomy" id="3133173"/>
    <lineage>
        <taxon>Bacteria</taxon>
        <taxon>Bacillati</taxon>
        <taxon>Bacillota</taxon>
        <taxon>Bacilli</taxon>
        <taxon>Bacillales</taxon>
        <taxon>Bacillaceae</taxon>
        <taxon>Niallia</taxon>
    </lineage>
</organism>
<dbReference type="InterPro" id="IPR006343">
    <property type="entry name" value="DnaB/C_C"/>
</dbReference>
<keyword evidence="4" id="KW-1185">Reference proteome</keyword>
<dbReference type="RefSeq" id="WP_251628804.1">
    <property type="nucleotide sequence ID" value="NZ_JBBMFN010000032.1"/>
</dbReference>
<protein>
    <submittedName>
        <fullName evidence="3">DnaD domain protein</fullName>
    </submittedName>
</protein>
<evidence type="ECO:0000256" key="1">
    <source>
        <dbReference type="ARBA" id="ARBA00093462"/>
    </source>
</evidence>
<evidence type="ECO:0000259" key="2">
    <source>
        <dbReference type="Pfam" id="PF07261"/>
    </source>
</evidence>
<dbReference type="Pfam" id="PF07261">
    <property type="entry name" value="DnaB_2"/>
    <property type="match status" value="1"/>
</dbReference>
<sequence>MDIGDKEYELIQHFNNVTLEVMLNELSDVTGPSKDDYEALEHVSKYGLPKGVLNVLIYYSMVVFDTKMSKSFMGKIAIDWARKKIKTPMEAMEISKSHHEKYREWAKVSEKEDREAKQSSQLNKIESTRLKAIELAASSPSMSDDDLGKFVRDLFKS</sequence>
<dbReference type="EMBL" id="JBBMFN010000032">
    <property type="protein sequence ID" value="MEQ2466688.1"/>
    <property type="molecule type" value="Genomic_DNA"/>
</dbReference>
<dbReference type="Proteomes" id="UP001465426">
    <property type="component" value="Unassembled WGS sequence"/>
</dbReference>
<comment type="similarity">
    <text evidence="1">Belongs to the DnaB/DnaD family.</text>
</comment>
<accession>A0ABV1F282</accession>
<reference evidence="3 4" key="1">
    <citation type="submission" date="2024-03" db="EMBL/GenBank/DDBJ databases">
        <title>Human intestinal bacterial collection.</title>
        <authorList>
            <person name="Pauvert C."/>
            <person name="Hitch T.C.A."/>
            <person name="Clavel T."/>
        </authorList>
    </citation>
    <scope>NUCLEOTIDE SEQUENCE [LARGE SCALE GENOMIC DNA]</scope>
    <source>
        <strain evidence="3 4">CLA-SR-H024</strain>
    </source>
</reference>
<name>A0ABV1F282_9BACI</name>
<gene>
    <name evidence="3" type="ORF">WMO63_13570</name>
</gene>
<evidence type="ECO:0000313" key="4">
    <source>
        <dbReference type="Proteomes" id="UP001465426"/>
    </source>
</evidence>
<feature type="domain" description="DnaB/C C-terminal" evidence="2">
    <location>
        <begin position="41"/>
        <end position="93"/>
    </location>
</feature>
<proteinExistence type="inferred from homology"/>
<evidence type="ECO:0000313" key="3">
    <source>
        <dbReference type="EMBL" id="MEQ2466688.1"/>
    </source>
</evidence>